<dbReference type="Proteomes" id="UP001596112">
    <property type="component" value="Unassembled WGS sequence"/>
</dbReference>
<dbReference type="InterPro" id="IPR036052">
    <property type="entry name" value="TrpB-like_PALP_sf"/>
</dbReference>
<dbReference type="InterPro" id="IPR050214">
    <property type="entry name" value="Cys_Synth/Cystath_Beta-Synth"/>
</dbReference>
<gene>
    <name evidence="5" type="ORF">ACFQGO_16100</name>
</gene>
<dbReference type="PANTHER" id="PTHR10314">
    <property type="entry name" value="CYSTATHIONINE BETA-SYNTHASE"/>
    <property type="match status" value="1"/>
</dbReference>
<organism evidence="5 6">
    <name type="scientific">Streptomyces heilongjiangensis</name>
    <dbReference type="NCBI Taxonomy" id="945052"/>
    <lineage>
        <taxon>Bacteria</taxon>
        <taxon>Bacillati</taxon>
        <taxon>Actinomycetota</taxon>
        <taxon>Actinomycetes</taxon>
        <taxon>Kitasatosporales</taxon>
        <taxon>Streptomycetaceae</taxon>
        <taxon>Streptomyces</taxon>
    </lineage>
</organism>
<protein>
    <submittedName>
        <fullName evidence="5">PLP-dependent cysteine synthase family protein</fullName>
    </submittedName>
</protein>
<keyword evidence="2" id="KW-0663">Pyridoxal phosphate</keyword>
<feature type="region of interest" description="Disordered" evidence="3">
    <location>
        <begin position="1"/>
        <end position="59"/>
    </location>
</feature>
<proteinExistence type="predicted"/>
<comment type="caution">
    <text evidence="5">The sequence shown here is derived from an EMBL/GenBank/DDBJ whole genome shotgun (WGS) entry which is preliminary data.</text>
</comment>
<reference evidence="6" key="1">
    <citation type="journal article" date="2019" name="Int. J. Syst. Evol. Microbiol.">
        <title>The Global Catalogue of Microorganisms (GCM) 10K type strain sequencing project: providing services to taxonomists for standard genome sequencing and annotation.</title>
        <authorList>
            <consortium name="The Broad Institute Genomics Platform"/>
            <consortium name="The Broad Institute Genome Sequencing Center for Infectious Disease"/>
            <person name="Wu L."/>
            <person name="Ma J."/>
        </authorList>
    </citation>
    <scope>NUCLEOTIDE SEQUENCE [LARGE SCALE GENOMIC DNA]</scope>
    <source>
        <strain evidence="6">JCM 9918</strain>
    </source>
</reference>
<evidence type="ECO:0000256" key="3">
    <source>
        <dbReference type="SAM" id="MobiDB-lite"/>
    </source>
</evidence>
<dbReference type="CDD" id="cd01561">
    <property type="entry name" value="CBS_like"/>
    <property type="match status" value="1"/>
</dbReference>
<feature type="domain" description="Tryptophan synthase beta chain-like PALP" evidence="4">
    <location>
        <begin position="68"/>
        <end position="351"/>
    </location>
</feature>
<feature type="compositionally biased region" description="Low complexity" evidence="3">
    <location>
        <begin position="7"/>
        <end position="21"/>
    </location>
</feature>
<dbReference type="InterPro" id="IPR001926">
    <property type="entry name" value="TrpB-like_PALP"/>
</dbReference>
<evidence type="ECO:0000259" key="4">
    <source>
        <dbReference type="Pfam" id="PF00291"/>
    </source>
</evidence>
<evidence type="ECO:0000313" key="5">
    <source>
        <dbReference type="EMBL" id="MFC5809008.1"/>
    </source>
</evidence>
<keyword evidence="6" id="KW-1185">Reference proteome</keyword>
<dbReference type="Gene3D" id="3.40.50.1100">
    <property type="match status" value="2"/>
</dbReference>
<accession>A0ABW1B7A8</accession>
<evidence type="ECO:0000256" key="1">
    <source>
        <dbReference type="ARBA" id="ARBA00001933"/>
    </source>
</evidence>
<dbReference type="Pfam" id="PF00291">
    <property type="entry name" value="PALP"/>
    <property type="match status" value="1"/>
</dbReference>
<dbReference type="EMBL" id="JBHSNZ010000009">
    <property type="protein sequence ID" value="MFC5809008.1"/>
    <property type="molecule type" value="Genomic_DNA"/>
</dbReference>
<sequence>MKSIIKTTTGTATTGTATTPPTGGPAHGPATDEAAHGTVAGVPAGRPDTPGFPADSRTASGGSALPALVGNTPLLRVSEPLTPAGRGFWAKLEGFNPGGIKDRPGLYMVERARARGELLPGARIIESTSGTLGLGLALAGMVHGHPVTLVTDPGLEPSMTRLLGVYGAEVDIVTDSHPTGGWQQARRDRVTELLRRHPGSWCPDQYNNPDNTTAYTPLALELATALGHIDVLVCSVGTGGHSAGIGRVLRQLYPDIRIVGVDTIGSTIFGQPARPRLMRGLGSSIYPRNVAYTTFDEVHWVAPREAVHTCRRLAASHYATGGWSVGAVALVAGWLARTEAPDTRIAAVFPDGPQRYLDTVYDDAYCARHGLLDGPPPPAPDVIGRADEREVDRWTRCAHVVDPLTLPSAVREEAAE</sequence>
<dbReference type="RefSeq" id="WP_272169319.1">
    <property type="nucleotide sequence ID" value="NZ_JAQOSL010000009.1"/>
</dbReference>
<evidence type="ECO:0000313" key="6">
    <source>
        <dbReference type="Proteomes" id="UP001596112"/>
    </source>
</evidence>
<evidence type="ECO:0000256" key="2">
    <source>
        <dbReference type="ARBA" id="ARBA00022898"/>
    </source>
</evidence>
<name>A0ABW1B7A8_9ACTN</name>
<comment type="cofactor">
    <cofactor evidence="1">
        <name>pyridoxal 5'-phosphate</name>
        <dbReference type="ChEBI" id="CHEBI:597326"/>
    </cofactor>
</comment>
<dbReference type="SUPFAM" id="SSF53686">
    <property type="entry name" value="Tryptophan synthase beta subunit-like PLP-dependent enzymes"/>
    <property type="match status" value="1"/>
</dbReference>